<evidence type="ECO:0000313" key="1">
    <source>
        <dbReference type="EMBL" id="KAG0318749.1"/>
    </source>
</evidence>
<reference evidence="1" key="1">
    <citation type="journal article" date="2020" name="Fungal Divers.">
        <title>Resolving the Mortierellaceae phylogeny through synthesis of multi-gene phylogenetics and phylogenomics.</title>
        <authorList>
            <person name="Vandepol N."/>
            <person name="Liber J."/>
            <person name="Desiro A."/>
            <person name="Na H."/>
            <person name="Kennedy M."/>
            <person name="Barry K."/>
            <person name="Grigoriev I.V."/>
            <person name="Miller A.N."/>
            <person name="O'Donnell K."/>
            <person name="Stajich J.E."/>
            <person name="Bonito G."/>
        </authorList>
    </citation>
    <scope>NUCLEOTIDE SEQUENCE</scope>
    <source>
        <strain evidence="1">REB-010B</strain>
    </source>
</reference>
<name>A0A9P6RJP2_9FUNG</name>
<dbReference type="OrthoDB" id="2355606at2759"/>
<dbReference type="Proteomes" id="UP000738325">
    <property type="component" value="Unassembled WGS sequence"/>
</dbReference>
<protein>
    <submittedName>
        <fullName evidence="1">Uncharacterized protein</fullName>
    </submittedName>
</protein>
<proteinExistence type="predicted"/>
<organism evidence="1 2">
    <name type="scientific">Dissophora globulifera</name>
    <dbReference type="NCBI Taxonomy" id="979702"/>
    <lineage>
        <taxon>Eukaryota</taxon>
        <taxon>Fungi</taxon>
        <taxon>Fungi incertae sedis</taxon>
        <taxon>Mucoromycota</taxon>
        <taxon>Mortierellomycotina</taxon>
        <taxon>Mortierellomycetes</taxon>
        <taxon>Mortierellales</taxon>
        <taxon>Mortierellaceae</taxon>
        <taxon>Dissophora</taxon>
    </lineage>
</organism>
<accession>A0A9P6RJP2</accession>
<dbReference type="EMBL" id="JAAAIP010000355">
    <property type="protein sequence ID" value="KAG0318749.1"/>
    <property type="molecule type" value="Genomic_DNA"/>
</dbReference>
<dbReference type="AlphaFoldDB" id="A0A9P6RJP2"/>
<keyword evidence="2" id="KW-1185">Reference proteome</keyword>
<gene>
    <name evidence="1" type="ORF">BGZ99_005475</name>
</gene>
<comment type="caution">
    <text evidence="1">The sequence shown here is derived from an EMBL/GenBank/DDBJ whole genome shotgun (WGS) entry which is preliminary data.</text>
</comment>
<sequence>MATLCENIKNLSSAASFEPIDPQECLKYRNPGPNTAYLWPVDENELTRLQKVFDEESIDLAGTWVTRPRENCPSCGKREEFMDHVYTAAKTGVHGVSFMKAFITHEIPAVGTGGGRHDLVCSHCDSIGGEPCEWDYNESYMDFHSDKK</sequence>
<evidence type="ECO:0000313" key="2">
    <source>
        <dbReference type="Proteomes" id="UP000738325"/>
    </source>
</evidence>